<comment type="subcellular location">
    <subcellularLocation>
        <location evidence="1">Cell membrane</location>
        <topology evidence="1">Multi-pass membrane protein</topology>
    </subcellularLocation>
</comment>
<dbReference type="PANTHER" id="PTHR40077:SF2">
    <property type="entry name" value="MEMBRANE PROTEIN"/>
    <property type="match status" value="1"/>
</dbReference>
<name>A0A3N4YTK0_9MICO</name>
<dbReference type="Pfam" id="PF12823">
    <property type="entry name" value="DUF3817"/>
    <property type="match status" value="1"/>
</dbReference>
<accession>A0A3N4YTK0</accession>
<feature type="transmembrane region" description="Helical" evidence="6">
    <location>
        <begin position="31"/>
        <end position="55"/>
    </location>
</feature>
<evidence type="ECO:0000259" key="7">
    <source>
        <dbReference type="Pfam" id="PF12823"/>
    </source>
</evidence>
<dbReference type="EMBL" id="RKQZ01000001">
    <property type="protein sequence ID" value="RPF22786.1"/>
    <property type="molecule type" value="Genomic_DNA"/>
</dbReference>
<organism evidence="8 9">
    <name type="scientific">Myceligenerans xiligouense</name>
    <dbReference type="NCBI Taxonomy" id="253184"/>
    <lineage>
        <taxon>Bacteria</taxon>
        <taxon>Bacillati</taxon>
        <taxon>Actinomycetota</taxon>
        <taxon>Actinomycetes</taxon>
        <taxon>Micrococcales</taxon>
        <taxon>Promicromonosporaceae</taxon>
        <taxon>Myceligenerans</taxon>
    </lineage>
</organism>
<keyword evidence="2" id="KW-1003">Cell membrane</keyword>
<keyword evidence="9" id="KW-1185">Reference proteome</keyword>
<gene>
    <name evidence="8" type="ORF">EDD34_3458</name>
</gene>
<sequence length="137" mass="14996">MSTAESESPSVPTAEAAATAIRKARGAMTRYRVLAIVTGVMLLILVVEMGIKYVLGAVVDVEPIMPFISWVPFAHGWIYVVYLVTVADLWSKMRWGFGRLVTMVLAGVVPVMSFVLERKIHAEAEAKLAALEERFGA</sequence>
<feature type="transmembrane region" description="Helical" evidence="6">
    <location>
        <begin position="67"/>
        <end position="90"/>
    </location>
</feature>
<dbReference type="RefSeq" id="WP_246012536.1">
    <property type="nucleotide sequence ID" value="NZ_RKQZ01000001.1"/>
</dbReference>
<evidence type="ECO:0000256" key="1">
    <source>
        <dbReference type="ARBA" id="ARBA00004651"/>
    </source>
</evidence>
<dbReference type="InterPro" id="IPR023845">
    <property type="entry name" value="DUF3817_TM"/>
</dbReference>
<dbReference type="PANTHER" id="PTHR40077">
    <property type="entry name" value="MEMBRANE PROTEIN-RELATED"/>
    <property type="match status" value="1"/>
</dbReference>
<reference evidence="8 9" key="1">
    <citation type="submission" date="2018-11" db="EMBL/GenBank/DDBJ databases">
        <title>Sequencing the genomes of 1000 actinobacteria strains.</title>
        <authorList>
            <person name="Klenk H.-P."/>
        </authorList>
    </citation>
    <scope>NUCLEOTIDE SEQUENCE [LARGE SCALE GENOMIC DNA]</scope>
    <source>
        <strain evidence="8 9">DSM 15700</strain>
    </source>
</reference>
<keyword evidence="5 6" id="KW-0472">Membrane</keyword>
<proteinExistence type="predicted"/>
<dbReference type="NCBIfam" id="TIGR03954">
    <property type="entry name" value="integ_memb_HG"/>
    <property type="match status" value="1"/>
</dbReference>
<comment type="caution">
    <text evidence="8">The sequence shown here is derived from an EMBL/GenBank/DDBJ whole genome shotgun (WGS) entry which is preliminary data.</text>
</comment>
<dbReference type="GO" id="GO:0005886">
    <property type="term" value="C:plasma membrane"/>
    <property type="evidence" value="ECO:0007669"/>
    <property type="project" value="UniProtKB-SubCell"/>
</dbReference>
<keyword evidence="3 6" id="KW-0812">Transmembrane</keyword>
<evidence type="ECO:0000313" key="8">
    <source>
        <dbReference type="EMBL" id="RPF22786.1"/>
    </source>
</evidence>
<keyword evidence="4 6" id="KW-1133">Transmembrane helix</keyword>
<dbReference type="AlphaFoldDB" id="A0A3N4YTK0"/>
<protein>
    <submittedName>
        <fullName evidence="8">Integral membrane protein</fullName>
    </submittedName>
</protein>
<evidence type="ECO:0000256" key="5">
    <source>
        <dbReference type="ARBA" id="ARBA00023136"/>
    </source>
</evidence>
<evidence type="ECO:0000256" key="2">
    <source>
        <dbReference type="ARBA" id="ARBA00022475"/>
    </source>
</evidence>
<evidence type="ECO:0000256" key="6">
    <source>
        <dbReference type="SAM" id="Phobius"/>
    </source>
</evidence>
<evidence type="ECO:0000256" key="3">
    <source>
        <dbReference type="ARBA" id="ARBA00022692"/>
    </source>
</evidence>
<feature type="domain" description="DUF3817" evidence="7">
    <location>
        <begin position="29"/>
        <end position="121"/>
    </location>
</feature>
<evidence type="ECO:0000256" key="4">
    <source>
        <dbReference type="ARBA" id="ARBA00022989"/>
    </source>
</evidence>
<evidence type="ECO:0000313" key="9">
    <source>
        <dbReference type="Proteomes" id="UP000280501"/>
    </source>
</evidence>
<dbReference type="Proteomes" id="UP000280501">
    <property type="component" value="Unassembled WGS sequence"/>
</dbReference>
<feature type="transmembrane region" description="Helical" evidence="6">
    <location>
        <begin position="97"/>
        <end position="116"/>
    </location>
</feature>